<keyword evidence="10" id="KW-1185">Reference proteome</keyword>
<dbReference type="eggNOG" id="KOG2908">
    <property type="taxonomic scope" value="Eukaryota"/>
</dbReference>
<dbReference type="InterPro" id="IPR036390">
    <property type="entry name" value="WH_DNA-bd_sf"/>
</dbReference>
<proteinExistence type="inferred from homology"/>
<evidence type="ECO:0000256" key="5">
    <source>
        <dbReference type="ARBA" id="ARBA00022942"/>
    </source>
</evidence>
<evidence type="ECO:0000313" key="11">
    <source>
        <dbReference type="WBParaSite" id="Csp11.Scaffold45.g271.t1"/>
    </source>
</evidence>
<dbReference type="SUPFAM" id="SSF46785">
    <property type="entry name" value="Winged helix' DNA-binding domain"/>
    <property type="match status" value="1"/>
</dbReference>
<comment type="subunit">
    <text evidence="3">Component of the 19S proteasome regulatory particle complex. The 26S proteasome consists of a 20S core particle (CP) and two 19S regulatory subunits (RP). The regulatory particle is made of a lid composed of 9 subunits including PSMD13, a base containing 6 ATPases and few additional components.</text>
</comment>
<dbReference type="Proteomes" id="UP000095282">
    <property type="component" value="Unplaced"/>
</dbReference>
<dbReference type="Pfam" id="PF01399">
    <property type="entry name" value="PCI"/>
    <property type="match status" value="1"/>
</dbReference>
<evidence type="ECO:0000256" key="6">
    <source>
        <dbReference type="ARBA" id="ARBA00029749"/>
    </source>
</evidence>
<dbReference type="WBParaSite" id="Csp11.Scaffold45.g271.t1">
    <property type="protein sequence ID" value="Csp11.Scaffold45.g271.t1"/>
    <property type="gene ID" value="Csp11.Scaffold45.g271"/>
</dbReference>
<comment type="function">
    <text evidence="1">Component of the 26S proteasome, a multiprotein complex involved in the ATP-dependent degradation of ubiquitinated proteins. This complex plays a key role in the maintenance of protein homeostasis by removing misfolded or damaged proteins, which could impair cellular functions, and by removing proteins whose functions are no longer required. Therefore, the proteasome participates in numerous cellular processes, including cell cycle progression, apoptosis, or DNA damage repair.</text>
</comment>
<accession>A0A1I7T0P9</accession>
<evidence type="ECO:0000256" key="4">
    <source>
        <dbReference type="ARBA" id="ARBA00015732"/>
    </source>
</evidence>
<evidence type="ECO:0000256" key="2">
    <source>
        <dbReference type="ARBA" id="ARBA00006207"/>
    </source>
</evidence>
<evidence type="ECO:0000256" key="1">
    <source>
        <dbReference type="ARBA" id="ARBA00002362"/>
    </source>
</evidence>
<protein>
    <recommendedName>
        <fullName evidence="4">26S proteasome non-ATPase regulatory subunit 13</fullName>
    </recommendedName>
    <alternativeName>
        <fullName evidence="6">26S proteasome regulatory subunit RPN9</fullName>
    </alternativeName>
    <alternativeName>
        <fullName evidence="8">26S proteasome regulatory subunit S11</fullName>
    </alternativeName>
    <alternativeName>
        <fullName evidence="7">26S proteasome regulatory subunit p40.5</fullName>
    </alternativeName>
</protein>
<dbReference type="GO" id="GO:0008541">
    <property type="term" value="C:proteasome regulatory particle, lid subcomplex"/>
    <property type="evidence" value="ECO:0007669"/>
    <property type="project" value="TreeGrafter"/>
</dbReference>
<dbReference type="InterPro" id="IPR035298">
    <property type="entry name" value="PSMD13"/>
</dbReference>
<name>A0A1I7T0P9_9PELO</name>
<evidence type="ECO:0000256" key="3">
    <source>
        <dbReference type="ARBA" id="ARBA00011441"/>
    </source>
</evidence>
<dbReference type="GO" id="GO:0005634">
    <property type="term" value="C:nucleus"/>
    <property type="evidence" value="ECO:0007669"/>
    <property type="project" value="TreeGrafter"/>
</dbReference>
<evidence type="ECO:0000256" key="7">
    <source>
        <dbReference type="ARBA" id="ARBA00031303"/>
    </source>
</evidence>
<dbReference type="GO" id="GO:0005829">
    <property type="term" value="C:cytosol"/>
    <property type="evidence" value="ECO:0007669"/>
    <property type="project" value="TreeGrafter"/>
</dbReference>
<dbReference type="SMART" id="SM00088">
    <property type="entry name" value="PINT"/>
    <property type="match status" value="1"/>
</dbReference>
<reference evidence="11" key="1">
    <citation type="submission" date="2016-11" db="UniProtKB">
        <authorList>
            <consortium name="WormBaseParasite"/>
        </authorList>
    </citation>
    <scope>IDENTIFICATION</scope>
</reference>
<dbReference type="GO" id="GO:0006511">
    <property type="term" value="P:ubiquitin-dependent protein catabolic process"/>
    <property type="evidence" value="ECO:0007669"/>
    <property type="project" value="TreeGrafter"/>
</dbReference>
<evidence type="ECO:0000259" key="9">
    <source>
        <dbReference type="PROSITE" id="PS50250"/>
    </source>
</evidence>
<feature type="domain" description="PCI" evidence="9">
    <location>
        <begin position="180"/>
        <end position="350"/>
    </location>
</feature>
<evidence type="ECO:0000256" key="8">
    <source>
        <dbReference type="ARBA" id="ARBA00032323"/>
    </source>
</evidence>
<comment type="similarity">
    <text evidence="2">Belongs to the proteasome subunit S11 family.</text>
</comment>
<dbReference type="AlphaFoldDB" id="A0A1I7T0P9"/>
<evidence type="ECO:0000313" key="10">
    <source>
        <dbReference type="Proteomes" id="UP000095282"/>
    </source>
</evidence>
<organism evidence="10 11">
    <name type="scientific">Caenorhabditis tropicalis</name>
    <dbReference type="NCBI Taxonomy" id="1561998"/>
    <lineage>
        <taxon>Eukaryota</taxon>
        <taxon>Metazoa</taxon>
        <taxon>Ecdysozoa</taxon>
        <taxon>Nematoda</taxon>
        <taxon>Chromadorea</taxon>
        <taxon>Rhabditida</taxon>
        <taxon>Rhabditina</taxon>
        <taxon>Rhabditomorpha</taxon>
        <taxon>Rhabditoidea</taxon>
        <taxon>Rhabditidae</taxon>
        <taxon>Peloderinae</taxon>
        <taxon>Caenorhabditis</taxon>
    </lineage>
</organism>
<dbReference type="InterPro" id="IPR000717">
    <property type="entry name" value="PCI_dom"/>
</dbReference>
<dbReference type="InterPro" id="IPR054179">
    <property type="entry name" value="PSD13_N"/>
</dbReference>
<dbReference type="Pfam" id="PF22037">
    <property type="entry name" value="PSD13_N"/>
    <property type="match status" value="1"/>
</dbReference>
<dbReference type="GO" id="GO:0005198">
    <property type="term" value="F:structural molecule activity"/>
    <property type="evidence" value="ECO:0007669"/>
    <property type="project" value="TreeGrafter"/>
</dbReference>
<dbReference type="PANTHER" id="PTHR10539">
    <property type="entry name" value="26S PROTEASOME NON-ATPASE REGULATORY SUBUNIT 13"/>
    <property type="match status" value="1"/>
</dbReference>
<keyword evidence="5" id="KW-0647">Proteasome</keyword>
<dbReference type="PANTHER" id="PTHR10539:SF0">
    <property type="entry name" value="26S PROTEASOME NON-ATPASE REGULATORY SUBUNIT 13"/>
    <property type="match status" value="1"/>
</dbReference>
<sequence length="390" mass="44219">MAVEKVEVYLTRKQNAAKGAIADDWKNLNDNYSKKLWHQLTVLTRTLVKKPQFVASVDLAEFYENFISEWELRANPLQLVEICIPIAQSMAAKNRAKSMEFLTKIGKVVSKDKIATARLHTGEIEAKLENKDPNGQIVDLKGIRAQIDSTQQEVDSLVGVTEVHAPFYRISSLYLREVGDFAGYYREALRYLGVEDANNLSTEQKQVHAVLLGFAALLGENVHNFGELLAHPILKSLDGTRERWIVDVLLAFNSGDLPRFFSLESDWSGWDDLKKQKDFLTAKIRLMAIMELALARPTKARSVSFKEIATKCQIPFDEVEFLVMKALSKDLIRGDINQVEQVVYVSWVQPRVLDSAQIMSMAARISEWRKDVNSMEGIVSKEAREILTQN</sequence>
<dbReference type="PROSITE" id="PS50250">
    <property type="entry name" value="PCI"/>
    <property type="match status" value="1"/>
</dbReference>
<dbReference type="STRING" id="1561998.A0A1I7T0P9"/>